<evidence type="ECO:0000259" key="5">
    <source>
        <dbReference type="Pfam" id="PF01258"/>
    </source>
</evidence>
<dbReference type="PANTHER" id="PTHR33823">
    <property type="entry name" value="RNA POLYMERASE-BINDING TRANSCRIPTION FACTOR DKSA-RELATED"/>
    <property type="match status" value="1"/>
</dbReference>
<evidence type="ECO:0000313" key="7">
    <source>
        <dbReference type="EMBL" id="CUR53118.1"/>
    </source>
</evidence>
<feature type="zinc finger region" description="dksA C4-type" evidence="4">
    <location>
        <begin position="112"/>
        <end position="136"/>
    </location>
</feature>
<dbReference type="Proteomes" id="UP000243633">
    <property type="component" value="Chromosome 1"/>
</dbReference>
<evidence type="ECO:0000256" key="4">
    <source>
        <dbReference type="PROSITE-ProRule" id="PRU00510"/>
    </source>
</evidence>
<dbReference type="NCBIfam" id="TIGR02420">
    <property type="entry name" value="dksA"/>
    <property type="match status" value="1"/>
</dbReference>
<name>A0A160SWV8_BUCTT</name>
<feature type="domain" description="DnaK suppressor protein DksA N-terminal" evidence="6">
    <location>
        <begin position="34"/>
        <end position="104"/>
    </location>
</feature>
<evidence type="ECO:0000256" key="1">
    <source>
        <dbReference type="ARBA" id="ARBA00022723"/>
    </source>
</evidence>
<sequence length="149" mass="17774">MKKKNFKNSLNLLFQAGLQPYKQKKNEKYMNLQQLKHFKIILETWKKKINKIITKNVFNIQDKSINLPDPIDRASQEEEINLELRNRDREYKIITKINNTLKRIENSTFGYCITCEIEIGIKRLEAQPIANLCIDCQTLSELKKKQIYR</sequence>
<keyword evidence="8" id="KW-1185">Reference proteome</keyword>
<dbReference type="InterPro" id="IPR037187">
    <property type="entry name" value="DnaK_N"/>
</dbReference>
<proteinExistence type="predicted"/>
<dbReference type="STRING" id="98804.BTSPAZIEG_0139"/>
<evidence type="ECO:0000256" key="3">
    <source>
        <dbReference type="ARBA" id="ARBA00022833"/>
    </source>
</evidence>
<dbReference type="SUPFAM" id="SSF57716">
    <property type="entry name" value="Glucocorticoid receptor-like (DNA-binding domain)"/>
    <property type="match status" value="1"/>
</dbReference>
<protein>
    <submittedName>
        <fullName evidence="7">RNA polymerase-binding transcription factor DksA</fullName>
    </submittedName>
</protein>
<dbReference type="PANTHER" id="PTHR33823:SF2">
    <property type="entry name" value="RNA POLYMERASE-BINDING TRANSCRIPTION FACTOR DKSA"/>
    <property type="match status" value="1"/>
</dbReference>
<dbReference type="PATRIC" id="fig|98804.3.peg.132"/>
<dbReference type="RefSeq" id="WP_075472482.1">
    <property type="nucleotide sequence ID" value="NZ_CP135003.1"/>
</dbReference>
<evidence type="ECO:0000256" key="2">
    <source>
        <dbReference type="ARBA" id="ARBA00022771"/>
    </source>
</evidence>
<dbReference type="InterPro" id="IPR000962">
    <property type="entry name" value="Znf_DskA_TraR"/>
</dbReference>
<organism evidence="7 8">
    <name type="scientific">Buchnera aphidicola subsp. Tuberolachnus salignus</name>
    <dbReference type="NCBI Taxonomy" id="98804"/>
    <lineage>
        <taxon>Bacteria</taxon>
        <taxon>Pseudomonadati</taxon>
        <taxon>Pseudomonadota</taxon>
        <taxon>Gammaproteobacteria</taxon>
        <taxon>Enterobacterales</taxon>
        <taxon>Erwiniaceae</taxon>
        <taxon>Buchnera</taxon>
    </lineage>
</organism>
<evidence type="ECO:0000259" key="6">
    <source>
        <dbReference type="Pfam" id="PF21157"/>
    </source>
</evidence>
<gene>
    <name evidence="7" type="primary">dksA</name>
    <name evidence="7" type="ORF">BTSPAZIEG_0139</name>
</gene>
<dbReference type="SUPFAM" id="SSF109635">
    <property type="entry name" value="DnaK suppressor protein DksA, alpha-hairpin domain"/>
    <property type="match status" value="1"/>
</dbReference>
<dbReference type="InterPro" id="IPR048489">
    <property type="entry name" value="DksA_N"/>
</dbReference>
<dbReference type="InterPro" id="IPR012784">
    <property type="entry name" value="DksA_RNA_pol-bd"/>
</dbReference>
<dbReference type="Pfam" id="PF21157">
    <property type="entry name" value="DksA_N"/>
    <property type="match status" value="1"/>
</dbReference>
<dbReference type="Gene3D" id="1.20.120.910">
    <property type="entry name" value="DksA, coiled-coil domain"/>
    <property type="match status" value="1"/>
</dbReference>
<dbReference type="EMBL" id="LN890285">
    <property type="protein sequence ID" value="CUR53118.1"/>
    <property type="molecule type" value="Genomic_DNA"/>
</dbReference>
<keyword evidence="2" id="KW-0863">Zinc-finger</keyword>
<dbReference type="AlphaFoldDB" id="A0A160SWV8"/>
<feature type="domain" description="Zinc finger DksA/TraR C4-type" evidence="5">
    <location>
        <begin position="108"/>
        <end position="141"/>
    </location>
</feature>
<dbReference type="Pfam" id="PF01258">
    <property type="entry name" value="zf-dskA_traR"/>
    <property type="match status" value="1"/>
</dbReference>
<accession>A0A160SWV8</accession>
<dbReference type="GO" id="GO:0008270">
    <property type="term" value="F:zinc ion binding"/>
    <property type="evidence" value="ECO:0007669"/>
    <property type="project" value="UniProtKB-KW"/>
</dbReference>
<dbReference type="PROSITE" id="PS51128">
    <property type="entry name" value="ZF_DKSA_2"/>
    <property type="match status" value="1"/>
</dbReference>
<dbReference type="OrthoDB" id="9803742at2"/>
<evidence type="ECO:0000313" key="8">
    <source>
        <dbReference type="Proteomes" id="UP000243633"/>
    </source>
</evidence>
<keyword evidence="3" id="KW-0862">Zinc</keyword>
<keyword evidence="1" id="KW-0479">Metal-binding</keyword>
<reference evidence="8" key="1">
    <citation type="submission" date="2015-10" db="EMBL/GenBank/DDBJ databases">
        <authorList>
            <person name="Manzano-Marin A."/>
            <person name="Manzano-Marin A."/>
        </authorList>
    </citation>
    <scope>NUCLEOTIDE SEQUENCE [LARGE SCALE GENOMIC DNA]</scope>
    <source>
        <strain evidence="8">BTs</strain>
    </source>
</reference>